<accession>A0ABT7CK96</accession>
<protein>
    <submittedName>
        <fullName evidence="1">Uncharacterized protein</fullName>
    </submittedName>
</protein>
<organism evidence="1 2">
    <name type="scientific">Xanthocytophaga flava</name>
    <dbReference type="NCBI Taxonomy" id="3048013"/>
    <lineage>
        <taxon>Bacteria</taxon>
        <taxon>Pseudomonadati</taxon>
        <taxon>Bacteroidota</taxon>
        <taxon>Cytophagia</taxon>
        <taxon>Cytophagales</taxon>
        <taxon>Rhodocytophagaceae</taxon>
        <taxon>Xanthocytophaga</taxon>
    </lineage>
</organism>
<gene>
    <name evidence="1" type="ORF">QNI19_14640</name>
</gene>
<keyword evidence="2" id="KW-1185">Reference proteome</keyword>
<comment type="caution">
    <text evidence="1">The sequence shown here is derived from an EMBL/GenBank/DDBJ whole genome shotgun (WGS) entry which is preliminary data.</text>
</comment>
<name>A0ABT7CK96_9BACT</name>
<evidence type="ECO:0000313" key="2">
    <source>
        <dbReference type="Proteomes" id="UP001228581"/>
    </source>
</evidence>
<reference evidence="1 2" key="1">
    <citation type="submission" date="2023-05" db="EMBL/GenBank/DDBJ databases">
        <authorList>
            <person name="Zhang X."/>
        </authorList>
    </citation>
    <scope>NUCLEOTIDE SEQUENCE [LARGE SCALE GENOMIC DNA]</scope>
    <source>
        <strain evidence="1 2">DM2B3-1</strain>
    </source>
</reference>
<proteinExistence type="predicted"/>
<dbReference type="EMBL" id="JASJOT010000008">
    <property type="protein sequence ID" value="MDJ1494178.1"/>
    <property type="molecule type" value="Genomic_DNA"/>
</dbReference>
<sequence>MKPIKLKLNKQEARLFADVLSTLIQVVPNRQDYEEGSSGDWYYAVDVCMAGIVALIWHKYYTKLLACEEGGTFTVSLLKPHAIALQIHMSYLQGKWKSKDHEHLVQQVSNHIHKSTT</sequence>
<dbReference type="Proteomes" id="UP001228581">
    <property type="component" value="Unassembled WGS sequence"/>
</dbReference>
<dbReference type="RefSeq" id="WP_313997116.1">
    <property type="nucleotide sequence ID" value="NZ_JASJOT010000008.1"/>
</dbReference>
<evidence type="ECO:0000313" key="1">
    <source>
        <dbReference type="EMBL" id="MDJ1494178.1"/>
    </source>
</evidence>